<dbReference type="InterPro" id="IPR049326">
    <property type="entry name" value="Rhodopsin_dom_fungi"/>
</dbReference>
<accession>A0ABR1RIY1</accession>
<evidence type="ECO:0000313" key="9">
    <source>
        <dbReference type="EMBL" id="KAK8013215.1"/>
    </source>
</evidence>
<dbReference type="Pfam" id="PF20684">
    <property type="entry name" value="Fung_rhodopsin"/>
    <property type="match status" value="2"/>
</dbReference>
<protein>
    <submittedName>
        <fullName evidence="9">Integral membrane protein</fullName>
    </submittedName>
</protein>
<keyword evidence="3 7" id="KW-1133">Transmembrane helix</keyword>
<feature type="compositionally biased region" description="Basic and acidic residues" evidence="6">
    <location>
        <begin position="453"/>
        <end position="467"/>
    </location>
</feature>
<comment type="caution">
    <text evidence="9">The sequence shown here is derived from an EMBL/GenBank/DDBJ whole genome shotgun (WGS) entry which is preliminary data.</text>
</comment>
<reference evidence="9 10" key="1">
    <citation type="submission" date="2023-01" db="EMBL/GenBank/DDBJ databases">
        <title>Analysis of 21 Apiospora genomes using comparative genomics revels a genus with tremendous synthesis potential of carbohydrate active enzymes and secondary metabolites.</title>
        <authorList>
            <person name="Sorensen T."/>
        </authorList>
    </citation>
    <scope>NUCLEOTIDE SEQUENCE [LARGE SCALE GENOMIC DNA]</scope>
    <source>
        <strain evidence="9 10">CBS 20057</strain>
    </source>
</reference>
<dbReference type="EMBL" id="JAQQWI010000014">
    <property type="protein sequence ID" value="KAK8013215.1"/>
    <property type="molecule type" value="Genomic_DNA"/>
</dbReference>
<evidence type="ECO:0000256" key="6">
    <source>
        <dbReference type="SAM" id="MobiDB-lite"/>
    </source>
</evidence>
<keyword evidence="10" id="KW-1185">Reference proteome</keyword>
<feature type="transmembrane region" description="Helical" evidence="7">
    <location>
        <begin position="327"/>
        <end position="349"/>
    </location>
</feature>
<evidence type="ECO:0000313" key="10">
    <source>
        <dbReference type="Proteomes" id="UP001396898"/>
    </source>
</evidence>
<feature type="compositionally biased region" description="Low complexity" evidence="6">
    <location>
        <begin position="10"/>
        <end position="23"/>
    </location>
</feature>
<feature type="region of interest" description="Disordered" evidence="6">
    <location>
        <begin position="414"/>
        <end position="473"/>
    </location>
</feature>
<proteinExistence type="inferred from homology"/>
<comment type="subcellular location">
    <subcellularLocation>
        <location evidence="1">Membrane</location>
        <topology evidence="1">Multi-pass membrane protein</topology>
    </subcellularLocation>
</comment>
<keyword evidence="4 7" id="KW-0472">Membrane</keyword>
<evidence type="ECO:0000256" key="4">
    <source>
        <dbReference type="ARBA" id="ARBA00023136"/>
    </source>
</evidence>
<evidence type="ECO:0000256" key="1">
    <source>
        <dbReference type="ARBA" id="ARBA00004141"/>
    </source>
</evidence>
<feature type="region of interest" description="Disordered" evidence="6">
    <location>
        <begin position="1"/>
        <end position="33"/>
    </location>
</feature>
<feature type="domain" description="Rhodopsin" evidence="8">
    <location>
        <begin position="316"/>
        <end position="393"/>
    </location>
</feature>
<evidence type="ECO:0000256" key="7">
    <source>
        <dbReference type="SAM" id="Phobius"/>
    </source>
</evidence>
<feature type="transmembrane region" description="Helical" evidence="7">
    <location>
        <begin position="264"/>
        <end position="288"/>
    </location>
</feature>
<name>A0ABR1RIY1_9PEZI</name>
<dbReference type="PANTHER" id="PTHR33048">
    <property type="entry name" value="PTH11-LIKE INTEGRAL MEMBRANE PROTEIN (AFU_ORTHOLOGUE AFUA_5G11245)"/>
    <property type="match status" value="1"/>
</dbReference>
<evidence type="ECO:0000256" key="5">
    <source>
        <dbReference type="ARBA" id="ARBA00038359"/>
    </source>
</evidence>
<dbReference type="Proteomes" id="UP001396898">
    <property type="component" value="Unassembled WGS sequence"/>
</dbReference>
<feature type="domain" description="Rhodopsin" evidence="8">
    <location>
        <begin position="168"/>
        <end position="285"/>
    </location>
</feature>
<feature type="transmembrane region" description="Helical" evidence="7">
    <location>
        <begin position="370"/>
        <end position="392"/>
    </location>
</feature>
<dbReference type="InterPro" id="IPR052337">
    <property type="entry name" value="SAT4-like"/>
</dbReference>
<keyword evidence="2 7" id="KW-0812">Transmembrane</keyword>
<evidence type="ECO:0000259" key="8">
    <source>
        <dbReference type="Pfam" id="PF20684"/>
    </source>
</evidence>
<dbReference type="PANTHER" id="PTHR33048:SF47">
    <property type="entry name" value="INTEGRAL MEMBRANE PROTEIN-RELATED"/>
    <property type="match status" value="1"/>
</dbReference>
<organism evidence="9 10">
    <name type="scientific">Apiospora marii</name>
    <dbReference type="NCBI Taxonomy" id="335849"/>
    <lineage>
        <taxon>Eukaryota</taxon>
        <taxon>Fungi</taxon>
        <taxon>Dikarya</taxon>
        <taxon>Ascomycota</taxon>
        <taxon>Pezizomycotina</taxon>
        <taxon>Sordariomycetes</taxon>
        <taxon>Xylariomycetidae</taxon>
        <taxon>Amphisphaeriales</taxon>
        <taxon>Apiosporaceae</taxon>
        <taxon>Apiospora</taxon>
    </lineage>
</organism>
<gene>
    <name evidence="9" type="ORF">PG991_009486</name>
</gene>
<evidence type="ECO:0000256" key="3">
    <source>
        <dbReference type="ARBA" id="ARBA00022989"/>
    </source>
</evidence>
<sequence>MGPKKGMNFSRAPRSSPSAAISPSRRRGTSLGQGWCSHTSGAYENGGVGVILETEWRWQILALGGILQIEDVLHELVSFTSKLVRRRLVFHSTVLSWINRTVQVPVSTAFAARAIMDRLPPGVDPSTVPLMRPPPGEHTNFVDPPSLAWAPLVSVYCTLPLIVIAVGLRLFVRLRHKQIGIDEYVLACCTAGAIAFNAMELVIYSDSSQGRHAWDLPVSSVSPGFLKESVAANCIYSFTSMSAKLSLLVFYYRIFNPSKFAKTVIWVGMAVTALFYIIMIITTLVYMAPRPGDGGWASSKNNARMAEPSSQILATLGKIQMPIRRKIGVSCIFITGVLSIACSIAGAVLRFTYLTSPINDNRWVGAKTQALATVEINIGVICCCVPVFFILFKKMYYRVEGSLVRLTRLLPSSHDRKSAEQQNVGKDTGSPPPDIPAEIPRGVMTGLRSLMRRNPDGQSRKTDKPDGTEAVPSYIELQSIDYERFGRV</sequence>
<feature type="transmembrane region" description="Helical" evidence="7">
    <location>
        <begin position="230"/>
        <end position="252"/>
    </location>
</feature>
<comment type="similarity">
    <text evidence="5">Belongs to the SAT4 family.</text>
</comment>
<feature type="transmembrane region" description="Helical" evidence="7">
    <location>
        <begin position="148"/>
        <end position="172"/>
    </location>
</feature>
<evidence type="ECO:0000256" key="2">
    <source>
        <dbReference type="ARBA" id="ARBA00022692"/>
    </source>
</evidence>
<feature type="transmembrane region" description="Helical" evidence="7">
    <location>
        <begin position="184"/>
        <end position="204"/>
    </location>
</feature>